<comment type="catalytic activity">
    <reaction evidence="36">
        <text>3,4-dihydroxybenzoate + bromide + NADPH + O2 + 2 H(+) = 3-bromo-4,5-dihydroxybenzoate + NADP(+) + 2 H2O</text>
        <dbReference type="Rhea" id="RHEA:56372"/>
        <dbReference type="ChEBI" id="CHEBI:15377"/>
        <dbReference type="ChEBI" id="CHEBI:15378"/>
        <dbReference type="ChEBI" id="CHEBI:15379"/>
        <dbReference type="ChEBI" id="CHEBI:15858"/>
        <dbReference type="ChEBI" id="CHEBI:36241"/>
        <dbReference type="ChEBI" id="CHEBI:57783"/>
        <dbReference type="ChEBI" id="CHEBI:58349"/>
        <dbReference type="ChEBI" id="CHEBI:140211"/>
    </reaction>
    <physiologicalReaction direction="left-to-right" evidence="36">
        <dbReference type="Rhea" id="RHEA:56373"/>
    </physiologicalReaction>
</comment>
<evidence type="ECO:0000256" key="20">
    <source>
        <dbReference type="ARBA" id="ARBA00034528"/>
    </source>
</evidence>
<evidence type="ECO:0000256" key="6">
    <source>
        <dbReference type="ARBA" id="ARBA00022481"/>
    </source>
</evidence>
<keyword evidence="42" id="KW-0503">Monooxygenase</keyword>
<dbReference type="Gene3D" id="3.50.50.60">
    <property type="entry name" value="FAD/NAD(P)-binding domain"/>
    <property type="match status" value="1"/>
</dbReference>
<evidence type="ECO:0000256" key="36">
    <source>
        <dbReference type="ARBA" id="ARBA00051726"/>
    </source>
</evidence>
<evidence type="ECO:0000256" key="33">
    <source>
        <dbReference type="ARBA" id="ARBA00050194"/>
    </source>
</evidence>
<evidence type="ECO:0000256" key="24">
    <source>
        <dbReference type="ARBA" id="ARBA00047574"/>
    </source>
</evidence>
<protein>
    <recommendedName>
        <fullName evidence="40">4-hydroxybenzoate brominase (decarboxylating)</fullName>
        <ecNumber evidence="20">1.14.13.148</ecNumber>
        <ecNumber evidence="39">1.14.19.55</ecNumber>
        <ecNumber evidence="4">1.6.3.1</ecNumber>
    </recommendedName>
    <alternativeName>
        <fullName evidence="19">Dimethylaniline monooxygenase [N-oxide-forming] 5</fullName>
    </alternativeName>
    <alternativeName>
        <fullName evidence="17">Dimethylaniline oxidase 5</fullName>
    </alternativeName>
    <alternativeName>
        <fullName evidence="5">Flavin-containing monooxygenase 5</fullName>
    </alternativeName>
    <alternativeName>
        <fullName evidence="18">NADPH oxidase</fullName>
    </alternativeName>
    <alternativeName>
        <fullName evidence="21">Trimethylamine monooxygenase</fullName>
    </alternativeName>
</protein>
<comment type="catalytic activity">
    <reaction evidence="30">
        <text>heptan-4-one + NADPH + O2 + H(+) = propyl butanoate + NADP(+) + H2O</text>
        <dbReference type="Rhea" id="RHEA:54852"/>
        <dbReference type="ChEBI" id="CHEBI:15377"/>
        <dbReference type="ChEBI" id="CHEBI:15378"/>
        <dbReference type="ChEBI" id="CHEBI:15379"/>
        <dbReference type="ChEBI" id="CHEBI:57783"/>
        <dbReference type="ChEBI" id="CHEBI:58349"/>
        <dbReference type="ChEBI" id="CHEBI:89484"/>
        <dbReference type="ChEBI" id="CHEBI:89719"/>
    </reaction>
    <physiologicalReaction direction="left-to-right" evidence="30">
        <dbReference type="Rhea" id="RHEA:54853"/>
    </physiologicalReaction>
</comment>
<dbReference type="GO" id="GO:0006629">
    <property type="term" value="P:lipid metabolic process"/>
    <property type="evidence" value="ECO:0007669"/>
    <property type="project" value="UniProtKB-KW"/>
</dbReference>
<evidence type="ECO:0000256" key="23">
    <source>
        <dbReference type="ARBA" id="ARBA00047426"/>
    </source>
</evidence>
<name>A0A081B699_9HYPH</name>
<comment type="catalytic activity">
    <reaction evidence="37">
        <text>3,4-dihydroxybenzoate + 2 bromide + 2 NADPH + 2 O2 + 5 H(+) = 3,5-dibromobenzene-1,2-diol + CO2 + 2 NADP(+) + 4 H2O</text>
        <dbReference type="Rhea" id="RHEA:56368"/>
        <dbReference type="ChEBI" id="CHEBI:15377"/>
        <dbReference type="ChEBI" id="CHEBI:15378"/>
        <dbReference type="ChEBI" id="CHEBI:15379"/>
        <dbReference type="ChEBI" id="CHEBI:15858"/>
        <dbReference type="ChEBI" id="CHEBI:16526"/>
        <dbReference type="ChEBI" id="CHEBI:36241"/>
        <dbReference type="ChEBI" id="CHEBI:57783"/>
        <dbReference type="ChEBI" id="CHEBI:58349"/>
        <dbReference type="ChEBI" id="CHEBI:140214"/>
        <dbReference type="EC" id="1.14.19.55"/>
    </reaction>
    <physiologicalReaction direction="left-to-right" evidence="37">
        <dbReference type="Rhea" id="RHEA:56369"/>
    </physiologicalReaction>
</comment>
<keyword evidence="13" id="KW-1133">Transmembrane helix</keyword>
<evidence type="ECO:0000256" key="34">
    <source>
        <dbReference type="ARBA" id="ARBA00050583"/>
    </source>
</evidence>
<comment type="similarity">
    <text evidence="3">Belongs to the FMO family.</text>
</comment>
<evidence type="ECO:0000256" key="15">
    <source>
        <dbReference type="ARBA" id="ARBA00023098"/>
    </source>
</evidence>
<proteinExistence type="inferred from homology"/>
<dbReference type="InterPro" id="IPR050346">
    <property type="entry name" value="FMO-like"/>
</dbReference>
<comment type="cofactor">
    <cofactor evidence="1">
        <name>FAD</name>
        <dbReference type="ChEBI" id="CHEBI:57692"/>
    </cofactor>
</comment>
<comment type="catalytic activity">
    <reaction evidence="27">
        <text>hexan-3-one + NADPH + O2 + H(+) = ethyl butanoate + NADP(+) + H2O</text>
        <dbReference type="Rhea" id="RHEA:54844"/>
        <dbReference type="ChEBI" id="CHEBI:15377"/>
        <dbReference type="ChEBI" id="CHEBI:15378"/>
        <dbReference type="ChEBI" id="CHEBI:15379"/>
        <dbReference type="ChEBI" id="CHEBI:57783"/>
        <dbReference type="ChEBI" id="CHEBI:58349"/>
        <dbReference type="ChEBI" id="CHEBI:88764"/>
        <dbReference type="ChEBI" id="CHEBI:89891"/>
    </reaction>
    <physiologicalReaction direction="left-to-right" evidence="27">
        <dbReference type="Rhea" id="RHEA:54845"/>
    </physiologicalReaction>
</comment>
<evidence type="ECO:0000256" key="18">
    <source>
        <dbReference type="ARBA" id="ARBA00033213"/>
    </source>
</evidence>
<dbReference type="PRINTS" id="PR01125">
    <property type="entry name" value="FMOXYGENASE5"/>
</dbReference>
<evidence type="ECO:0000256" key="29">
    <source>
        <dbReference type="ARBA" id="ARBA00048989"/>
    </source>
</evidence>
<keyword evidence="14" id="KW-0560">Oxidoreductase</keyword>
<keyword evidence="11" id="KW-0256">Endoplasmic reticulum</keyword>
<gene>
    <name evidence="42" type="ORF">M2A_0066</name>
</gene>
<dbReference type="GO" id="GO:0034899">
    <property type="term" value="F:trimethylamine monooxygenase activity"/>
    <property type="evidence" value="ECO:0007669"/>
    <property type="project" value="UniProtKB-EC"/>
</dbReference>
<evidence type="ECO:0000256" key="38">
    <source>
        <dbReference type="ARBA" id="ARBA00052260"/>
    </source>
</evidence>
<dbReference type="FunFam" id="3.50.50.60:FF:000023">
    <property type="entry name" value="Dimethylaniline monooxygenase [N-oxide-forming]"/>
    <property type="match status" value="1"/>
</dbReference>
<comment type="catalytic activity">
    <reaction evidence="32">
        <text>octan-3-one + NADPH + O2 + H(+) = pentyl propanoate + NADP(+) + H2O</text>
        <dbReference type="Rhea" id="RHEA:54840"/>
        <dbReference type="ChEBI" id="CHEBI:15377"/>
        <dbReference type="ChEBI" id="CHEBI:15378"/>
        <dbReference type="ChEBI" id="CHEBI:15379"/>
        <dbReference type="ChEBI" id="CHEBI:57783"/>
        <dbReference type="ChEBI" id="CHEBI:58349"/>
        <dbReference type="ChEBI" id="CHEBI:80946"/>
        <dbReference type="ChEBI" id="CHEBI:87373"/>
    </reaction>
    <physiologicalReaction direction="left-to-right" evidence="32">
        <dbReference type="Rhea" id="RHEA:54841"/>
    </physiologicalReaction>
</comment>
<evidence type="ECO:0000256" key="10">
    <source>
        <dbReference type="ARBA" id="ARBA00022827"/>
    </source>
</evidence>
<keyword evidence="15" id="KW-0443">Lipid metabolism</keyword>
<dbReference type="GO" id="GO:0050660">
    <property type="term" value="F:flavin adenine dinucleotide binding"/>
    <property type="evidence" value="ECO:0007669"/>
    <property type="project" value="InterPro"/>
</dbReference>
<dbReference type="EMBL" id="BBIO01000001">
    <property type="protein sequence ID" value="GAK43567.1"/>
    <property type="molecule type" value="Genomic_DNA"/>
</dbReference>
<dbReference type="Proteomes" id="UP000028702">
    <property type="component" value="Unassembled WGS sequence"/>
</dbReference>
<keyword evidence="10" id="KW-0274">FAD</keyword>
<dbReference type="Pfam" id="PF00743">
    <property type="entry name" value="FMO-like"/>
    <property type="match status" value="1"/>
</dbReference>
<comment type="catalytic activity">
    <reaction evidence="26">
        <text>NADPH + O2 + H(+) = H2O2 + NADP(+)</text>
        <dbReference type="Rhea" id="RHEA:11260"/>
        <dbReference type="ChEBI" id="CHEBI:15378"/>
        <dbReference type="ChEBI" id="CHEBI:15379"/>
        <dbReference type="ChEBI" id="CHEBI:16240"/>
        <dbReference type="ChEBI" id="CHEBI:57783"/>
        <dbReference type="ChEBI" id="CHEBI:58349"/>
        <dbReference type="EC" id="1.6.3.1"/>
    </reaction>
    <physiologicalReaction direction="left-to-right" evidence="26">
        <dbReference type="Rhea" id="RHEA:11261"/>
    </physiologicalReaction>
</comment>
<evidence type="ECO:0000256" key="32">
    <source>
        <dbReference type="ARBA" id="ARBA00049475"/>
    </source>
</evidence>
<evidence type="ECO:0000256" key="7">
    <source>
        <dbReference type="ARBA" id="ARBA00022553"/>
    </source>
</evidence>
<evidence type="ECO:0000256" key="30">
    <source>
        <dbReference type="ARBA" id="ARBA00048990"/>
    </source>
</evidence>
<evidence type="ECO:0000256" key="39">
    <source>
        <dbReference type="ARBA" id="ARBA00066870"/>
    </source>
</evidence>
<keyword evidence="12" id="KW-0521">NADP</keyword>
<evidence type="ECO:0000256" key="28">
    <source>
        <dbReference type="ARBA" id="ARBA00048459"/>
    </source>
</evidence>
<keyword evidence="16" id="KW-0472">Membrane</keyword>
<dbReference type="STRING" id="1333998.M2A_0066"/>
<feature type="compositionally biased region" description="Basic and acidic residues" evidence="41">
    <location>
        <begin position="453"/>
        <end position="462"/>
    </location>
</feature>
<evidence type="ECO:0000256" key="14">
    <source>
        <dbReference type="ARBA" id="ARBA00023002"/>
    </source>
</evidence>
<dbReference type="InterPro" id="IPR000960">
    <property type="entry name" value="Flavin_mOase"/>
</dbReference>
<evidence type="ECO:0000256" key="25">
    <source>
        <dbReference type="ARBA" id="ARBA00047855"/>
    </source>
</evidence>
<dbReference type="AlphaFoldDB" id="A0A081B699"/>
<evidence type="ECO:0000256" key="11">
    <source>
        <dbReference type="ARBA" id="ARBA00022848"/>
    </source>
</evidence>
<evidence type="ECO:0000256" key="26">
    <source>
        <dbReference type="ARBA" id="ARBA00047864"/>
    </source>
</evidence>
<dbReference type="EC" id="1.14.19.55" evidence="39"/>
<comment type="function">
    <text evidence="22">Acts as a Baeyer-Villiger monooxygenase on a broad range of substrates. Catalyzes the insertion of an oxygen atom into a carbon-carbon bond adjacent to a carbonyl, which converts ketones to esters. Active on diverse carbonyl compounds, whereas soft nucleophiles are mostly non- or poorly reactive. In contrast with other forms of FMO it is non- or poorly active on 'classical' substrates such as drugs, pesticides, and dietary components containing soft nucleophilic heteroatoms. Able to oxidize drug molecules bearing a carbonyl group on an aliphatic chain, such as nabumetone and pentoxifylline. Also, in the absence of substrates, shows slow but yet significant NADPH oxidase activity. Acts as a positive modulator of cholesterol biosynthesis as well as glucose homeostasis, promoting metabolic aging via pleiotropic effects.</text>
</comment>
<evidence type="ECO:0000256" key="9">
    <source>
        <dbReference type="ARBA" id="ARBA00022692"/>
    </source>
</evidence>
<evidence type="ECO:0000256" key="21">
    <source>
        <dbReference type="ARBA" id="ARBA00035159"/>
    </source>
</evidence>
<evidence type="ECO:0000256" key="12">
    <source>
        <dbReference type="ARBA" id="ARBA00022857"/>
    </source>
</evidence>
<comment type="catalytic activity">
    <reaction evidence="38">
        <text>2 bromide + 4-hydroxybenzoate + 2 NADPH + 2 O2 + 5 H(+) = 2,4-dibromophenol + CO2 + 2 NADP(+) + 4 H2O</text>
        <dbReference type="Rhea" id="RHEA:56348"/>
        <dbReference type="ChEBI" id="CHEBI:15377"/>
        <dbReference type="ChEBI" id="CHEBI:15378"/>
        <dbReference type="ChEBI" id="CHEBI:15379"/>
        <dbReference type="ChEBI" id="CHEBI:15858"/>
        <dbReference type="ChEBI" id="CHEBI:16526"/>
        <dbReference type="ChEBI" id="CHEBI:17879"/>
        <dbReference type="ChEBI" id="CHEBI:34238"/>
        <dbReference type="ChEBI" id="CHEBI:57783"/>
        <dbReference type="ChEBI" id="CHEBI:58349"/>
        <dbReference type="EC" id="1.14.19.55"/>
    </reaction>
    <physiologicalReaction direction="left-to-right" evidence="38">
        <dbReference type="Rhea" id="RHEA:56349"/>
    </physiologicalReaction>
</comment>
<dbReference type="EC" id="1.6.3.1" evidence="4"/>
<dbReference type="GO" id="GO:0016174">
    <property type="term" value="F:NAD(P)H oxidase H2O2-forming activity"/>
    <property type="evidence" value="ECO:0007669"/>
    <property type="project" value="UniProtKB-EC"/>
</dbReference>
<evidence type="ECO:0000256" key="41">
    <source>
        <dbReference type="SAM" id="MobiDB-lite"/>
    </source>
</evidence>
<comment type="catalytic activity">
    <reaction evidence="31">
        <text>N,N-dimethylaniline + NADPH + O2 + H(+) = N,N-dimethylaniline N-oxide + NADP(+) + H2O</text>
        <dbReference type="Rhea" id="RHEA:24468"/>
        <dbReference type="ChEBI" id="CHEBI:15377"/>
        <dbReference type="ChEBI" id="CHEBI:15378"/>
        <dbReference type="ChEBI" id="CHEBI:15379"/>
        <dbReference type="ChEBI" id="CHEBI:16269"/>
        <dbReference type="ChEBI" id="CHEBI:17735"/>
        <dbReference type="ChEBI" id="CHEBI:57783"/>
        <dbReference type="ChEBI" id="CHEBI:58349"/>
        <dbReference type="EC" id="1.14.13.8"/>
    </reaction>
    <physiologicalReaction direction="left-to-right" evidence="31">
        <dbReference type="Rhea" id="RHEA:24469"/>
    </physiologicalReaction>
</comment>
<dbReference type="InterPro" id="IPR002257">
    <property type="entry name" value="Flavin_mOase_5"/>
</dbReference>
<evidence type="ECO:0000256" key="5">
    <source>
        <dbReference type="ARBA" id="ARBA00019213"/>
    </source>
</evidence>
<dbReference type="EC" id="1.14.13.148" evidence="20"/>
<keyword evidence="6" id="KW-0488">Methylation</keyword>
<dbReference type="SUPFAM" id="SSF51905">
    <property type="entry name" value="FAD/NAD(P)-binding domain"/>
    <property type="match status" value="3"/>
</dbReference>
<sequence>MNAQPENTRLPKVCIVGAGCSGFTTAKRLKDYGIPFDCYEMSDDIGGNWYYKNPNGASACYESLHIDTSKWRLAFEDFPIPEDFPDFPHHAQLQQYFKDYVAHFGLRPHITFNTEVTEAKRTGDGLWAVTLSTGETKLYDALVVANGHHWDPRMPEFLGAFEGDEMHVHAYCDPFDPIDMRGKNIVVVGMGNSAMDVACELSQKPIAKRLMMAARRGVYVIPKYHKGEPLDKASAPAWMPLKLQKALGRYAVKKIIGDQTRLGMPQPDHRPLDAHPTVSSEFAIRLGSGDIEIKPNIEAKLGRQVRFTDGSVEDVDVIIYATGYNVSFPFLKDEAVKVENNHVSLFKRMMRPGVPNLFFMGLAQALPTLVNFAEQQSKLVAKYLAGKYALPSEEEMWRMTKADEALYTGNFYNSARHTMQLDFPHYVRQLMKEIAKGEARAKKQGGKLPVPARAEEAKQKAA</sequence>
<comment type="caution">
    <text evidence="42">The sequence shown here is derived from an EMBL/GenBank/DDBJ whole genome shotgun (WGS) entry which is preliminary data.</text>
</comment>
<comment type="catalytic activity">
    <reaction evidence="35">
        <text>bromide + 4-hydroxybenzoate + NADPH + O2 + 2 H(+) = 3-bromo-4-hydroxybenzoate + NADP(+) + 2 H2O</text>
        <dbReference type="Rhea" id="RHEA:56352"/>
        <dbReference type="ChEBI" id="CHEBI:15377"/>
        <dbReference type="ChEBI" id="CHEBI:15378"/>
        <dbReference type="ChEBI" id="CHEBI:15379"/>
        <dbReference type="ChEBI" id="CHEBI:15858"/>
        <dbReference type="ChEBI" id="CHEBI:17879"/>
        <dbReference type="ChEBI" id="CHEBI:57783"/>
        <dbReference type="ChEBI" id="CHEBI:58349"/>
        <dbReference type="ChEBI" id="CHEBI:140203"/>
    </reaction>
    <physiologicalReaction direction="left-to-right" evidence="35">
        <dbReference type="Rhea" id="RHEA:56353"/>
    </physiologicalReaction>
</comment>
<comment type="catalytic activity">
    <reaction evidence="28">
        <text>octan-3-one + NADPH + O2 + H(+) = ethyl hexanoate + NADP(+) + H2O</text>
        <dbReference type="Rhea" id="RHEA:54856"/>
        <dbReference type="ChEBI" id="CHEBI:15377"/>
        <dbReference type="ChEBI" id="CHEBI:15378"/>
        <dbReference type="ChEBI" id="CHEBI:15379"/>
        <dbReference type="ChEBI" id="CHEBI:57783"/>
        <dbReference type="ChEBI" id="CHEBI:58349"/>
        <dbReference type="ChEBI" id="CHEBI:80946"/>
        <dbReference type="ChEBI" id="CHEBI:86055"/>
    </reaction>
    <physiologicalReaction direction="left-to-right" evidence="28">
        <dbReference type="Rhea" id="RHEA:54857"/>
    </physiologicalReaction>
</comment>
<dbReference type="GO" id="GO:0050661">
    <property type="term" value="F:NADP binding"/>
    <property type="evidence" value="ECO:0007669"/>
    <property type="project" value="InterPro"/>
</dbReference>
<evidence type="ECO:0000256" key="35">
    <source>
        <dbReference type="ARBA" id="ARBA00051354"/>
    </source>
</evidence>
<comment type="catalytic activity">
    <reaction evidence="33">
        <text>3-bromo-4-hydroxybenzoate + bromide + NADPH + O2 + 3 H(+) = 2,4-dibromophenol + CO2 + NADP(+) + 2 H2O</text>
        <dbReference type="Rhea" id="RHEA:56356"/>
        <dbReference type="ChEBI" id="CHEBI:15377"/>
        <dbReference type="ChEBI" id="CHEBI:15378"/>
        <dbReference type="ChEBI" id="CHEBI:15379"/>
        <dbReference type="ChEBI" id="CHEBI:15858"/>
        <dbReference type="ChEBI" id="CHEBI:16526"/>
        <dbReference type="ChEBI" id="CHEBI:34238"/>
        <dbReference type="ChEBI" id="CHEBI:57783"/>
        <dbReference type="ChEBI" id="CHEBI:58349"/>
        <dbReference type="ChEBI" id="CHEBI:140203"/>
    </reaction>
    <physiologicalReaction direction="left-to-right" evidence="33">
        <dbReference type="Rhea" id="RHEA:56357"/>
    </physiologicalReaction>
</comment>
<evidence type="ECO:0000256" key="27">
    <source>
        <dbReference type="ARBA" id="ARBA00047977"/>
    </source>
</evidence>
<dbReference type="PIRSF" id="PIRSF000332">
    <property type="entry name" value="FMO"/>
    <property type="match status" value="1"/>
</dbReference>
<evidence type="ECO:0000256" key="1">
    <source>
        <dbReference type="ARBA" id="ARBA00001974"/>
    </source>
</evidence>
<dbReference type="PANTHER" id="PTHR23023">
    <property type="entry name" value="DIMETHYLANILINE MONOOXYGENASE"/>
    <property type="match status" value="1"/>
</dbReference>
<comment type="catalytic activity">
    <reaction evidence="34">
        <text>3-bromo-4,5-dihydroxybenzoate + bromide + NADPH + O2 + 3 H(+) = 3,5-dibromobenzene-1,2-diol + CO2 + NADP(+) + 2 H2O</text>
        <dbReference type="Rhea" id="RHEA:56376"/>
        <dbReference type="ChEBI" id="CHEBI:15377"/>
        <dbReference type="ChEBI" id="CHEBI:15378"/>
        <dbReference type="ChEBI" id="CHEBI:15379"/>
        <dbReference type="ChEBI" id="CHEBI:15858"/>
        <dbReference type="ChEBI" id="CHEBI:16526"/>
        <dbReference type="ChEBI" id="CHEBI:57783"/>
        <dbReference type="ChEBI" id="CHEBI:58349"/>
        <dbReference type="ChEBI" id="CHEBI:140211"/>
        <dbReference type="ChEBI" id="CHEBI:140214"/>
    </reaction>
    <physiologicalReaction direction="left-to-right" evidence="34">
        <dbReference type="Rhea" id="RHEA:56377"/>
    </physiologicalReaction>
</comment>
<reference evidence="42 43" key="1">
    <citation type="submission" date="2014-07" db="EMBL/GenBank/DDBJ databases">
        <title>Tepidicaulis marinum gen. nov., sp. nov., a novel marine bacterium denitrifying nitrate to nitrous oxide strictly under microaerobic conditions.</title>
        <authorList>
            <person name="Takeuchi M."/>
            <person name="Yamagishi T."/>
            <person name="Kamagata Y."/>
            <person name="Oshima K."/>
            <person name="Hattori M."/>
            <person name="Katayama T."/>
            <person name="Hanada S."/>
            <person name="Tamaki H."/>
            <person name="Marumo K."/>
            <person name="Maeda H."/>
            <person name="Nedachi M."/>
            <person name="Iwasaki W."/>
            <person name="Suwa Y."/>
            <person name="Sakata S."/>
        </authorList>
    </citation>
    <scope>NUCLEOTIDE SEQUENCE [LARGE SCALE GENOMIC DNA]</scope>
    <source>
        <strain evidence="42 43">MA2</strain>
    </source>
</reference>
<comment type="subcellular location">
    <subcellularLocation>
        <location evidence="2">Microsome membrane</location>
    </subcellularLocation>
</comment>
<keyword evidence="7" id="KW-0597">Phosphoprotein</keyword>
<evidence type="ECO:0000256" key="13">
    <source>
        <dbReference type="ARBA" id="ARBA00022989"/>
    </source>
</evidence>
<dbReference type="RefSeq" id="WP_045441605.1">
    <property type="nucleotide sequence ID" value="NZ_BBIO01000001.1"/>
</dbReference>
<dbReference type="InterPro" id="IPR036188">
    <property type="entry name" value="FAD/NAD-bd_sf"/>
</dbReference>
<keyword evidence="9" id="KW-0812">Transmembrane</keyword>
<comment type="catalytic activity">
    <reaction evidence="24">
        <text>heptan-2-one + NADPH + O2 + H(+) = pentyl acetate + NADP(+) + H2O</text>
        <dbReference type="Rhea" id="RHEA:54836"/>
        <dbReference type="ChEBI" id="CHEBI:5672"/>
        <dbReference type="ChEBI" id="CHEBI:15377"/>
        <dbReference type="ChEBI" id="CHEBI:15378"/>
        <dbReference type="ChEBI" id="CHEBI:15379"/>
        <dbReference type="ChEBI" id="CHEBI:57783"/>
        <dbReference type="ChEBI" id="CHEBI:58349"/>
        <dbReference type="ChEBI" id="CHEBI:87362"/>
    </reaction>
    <physiologicalReaction direction="left-to-right" evidence="24">
        <dbReference type="Rhea" id="RHEA:54837"/>
    </physiologicalReaction>
</comment>
<accession>A0A081B699</accession>
<dbReference type="PRINTS" id="PR00370">
    <property type="entry name" value="FMOXYGENASE"/>
</dbReference>
<evidence type="ECO:0000256" key="4">
    <source>
        <dbReference type="ARBA" id="ARBA00012698"/>
    </source>
</evidence>
<evidence type="ECO:0000256" key="8">
    <source>
        <dbReference type="ARBA" id="ARBA00022630"/>
    </source>
</evidence>
<comment type="catalytic activity">
    <reaction evidence="25">
        <text>sulcatone + NADPH + O2 + H(+) = 4-methylpent-3-en-1-yl acetate + NADP(+) + H2O</text>
        <dbReference type="Rhea" id="RHEA:54864"/>
        <dbReference type="ChEBI" id="CHEBI:15377"/>
        <dbReference type="ChEBI" id="CHEBI:15378"/>
        <dbReference type="ChEBI" id="CHEBI:15379"/>
        <dbReference type="ChEBI" id="CHEBI:16310"/>
        <dbReference type="ChEBI" id="CHEBI:57783"/>
        <dbReference type="ChEBI" id="CHEBI:58349"/>
        <dbReference type="ChEBI" id="CHEBI:138373"/>
    </reaction>
    <physiologicalReaction direction="left-to-right" evidence="25">
        <dbReference type="Rhea" id="RHEA:54865"/>
    </physiologicalReaction>
</comment>
<evidence type="ECO:0000256" key="16">
    <source>
        <dbReference type="ARBA" id="ARBA00023136"/>
    </source>
</evidence>
<evidence type="ECO:0000256" key="37">
    <source>
        <dbReference type="ARBA" id="ARBA00052183"/>
    </source>
</evidence>
<keyword evidence="8" id="KW-0285">Flavoprotein</keyword>
<evidence type="ECO:0000256" key="2">
    <source>
        <dbReference type="ARBA" id="ARBA00004524"/>
    </source>
</evidence>
<evidence type="ECO:0000256" key="22">
    <source>
        <dbReference type="ARBA" id="ARBA00045722"/>
    </source>
</evidence>
<keyword evidence="11" id="KW-0492">Microsome</keyword>
<evidence type="ECO:0000256" key="19">
    <source>
        <dbReference type="ARBA" id="ARBA00033301"/>
    </source>
</evidence>
<feature type="region of interest" description="Disordered" evidence="41">
    <location>
        <begin position="438"/>
        <end position="462"/>
    </location>
</feature>
<dbReference type="InterPro" id="IPR020946">
    <property type="entry name" value="Flavin_mOase-like"/>
</dbReference>
<organism evidence="42 43">
    <name type="scientific">Tepidicaulis marinus</name>
    <dbReference type="NCBI Taxonomy" id="1333998"/>
    <lineage>
        <taxon>Bacteria</taxon>
        <taxon>Pseudomonadati</taxon>
        <taxon>Pseudomonadota</taxon>
        <taxon>Alphaproteobacteria</taxon>
        <taxon>Hyphomicrobiales</taxon>
        <taxon>Parvibaculaceae</taxon>
        <taxon>Tepidicaulis</taxon>
    </lineage>
</organism>
<comment type="catalytic activity">
    <reaction evidence="23">
        <text>hexan-3-one + NADPH + O2 + H(+) = propyl propanoate + NADP(+) + H2O</text>
        <dbReference type="Rhea" id="RHEA:54848"/>
        <dbReference type="ChEBI" id="CHEBI:15377"/>
        <dbReference type="ChEBI" id="CHEBI:15378"/>
        <dbReference type="ChEBI" id="CHEBI:15379"/>
        <dbReference type="ChEBI" id="CHEBI:57783"/>
        <dbReference type="ChEBI" id="CHEBI:58349"/>
        <dbReference type="ChEBI" id="CHEBI:89828"/>
        <dbReference type="ChEBI" id="CHEBI:89891"/>
    </reaction>
    <physiologicalReaction direction="left-to-right" evidence="23">
        <dbReference type="Rhea" id="RHEA:54849"/>
    </physiologicalReaction>
</comment>
<dbReference type="eggNOG" id="COG2072">
    <property type="taxonomic scope" value="Bacteria"/>
</dbReference>
<evidence type="ECO:0000256" key="40">
    <source>
        <dbReference type="ARBA" id="ARBA00069832"/>
    </source>
</evidence>
<comment type="catalytic activity">
    <reaction evidence="29">
        <text>(2E)-geranial + NADPH + O2 + H(+) = (1E)-2,6-dimethylhepta-1,5-dien-1-yl formate + NADP(+) + H2O</text>
        <dbReference type="Rhea" id="RHEA:54860"/>
        <dbReference type="ChEBI" id="CHEBI:15377"/>
        <dbReference type="ChEBI" id="CHEBI:15378"/>
        <dbReference type="ChEBI" id="CHEBI:15379"/>
        <dbReference type="ChEBI" id="CHEBI:16980"/>
        <dbReference type="ChEBI" id="CHEBI:57783"/>
        <dbReference type="ChEBI" id="CHEBI:58349"/>
        <dbReference type="ChEBI" id="CHEBI:138375"/>
    </reaction>
    <physiologicalReaction direction="left-to-right" evidence="29">
        <dbReference type="Rhea" id="RHEA:54861"/>
    </physiologicalReaction>
</comment>
<evidence type="ECO:0000256" key="31">
    <source>
        <dbReference type="ARBA" id="ARBA00049443"/>
    </source>
</evidence>
<evidence type="ECO:0000313" key="42">
    <source>
        <dbReference type="EMBL" id="GAK43567.1"/>
    </source>
</evidence>
<evidence type="ECO:0000256" key="17">
    <source>
        <dbReference type="ARBA" id="ARBA00029728"/>
    </source>
</evidence>
<evidence type="ECO:0000256" key="3">
    <source>
        <dbReference type="ARBA" id="ARBA00009183"/>
    </source>
</evidence>
<keyword evidence="43" id="KW-1185">Reference proteome</keyword>
<evidence type="ECO:0000313" key="43">
    <source>
        <dbReference type="Proteomes" id="UP000028702"/>
    </source>
</evidence>
<dbReference type="GO" id="GO:0004499">
    <property type="term" value="F:N,N-dimethylaniline monooxygenase activity"/>
    <property type="evidence" value="ECO:0007669"/>
    <property type="project" value="InterPro"/>
</dbReference>